<feature type="chain" id="PRO_5017615144" description="Carboxypeptidase family protein" evidence="1">
    <location>
        <begin position="27"/>
        <end position="474"/>
    </location>
</feature>
<dbReference type="EMBL" id="QTTT01000001">
    <property type="protein sequence ID" value="REE96042.1"/>
    <property type="molecule type" value="Genomic_DNA"/>
</dbReference>
<keyword evidence="3" id="KW-1185">Reference proteome</keyword>
<sequence length="474" mass="50843">MRRTLGMSIALVLALVGTLLSPPAHAAADPIPVKITLGVDRTTVDPANPTVTLTGNVMAEPPGETPRPLAGWTVTFRAHPEDPAIPDAVTDDGGKFSATHAPRHGPASIRAEVAPSGEYAGAAASTPEIAVARVRTRMDISADRSRVDQGKPVDLKGLVEWESPSTRLWEPLAGARVSLDLQHRCDAAPLTAKTWTNDKGEYSVPAHPVCDITVSGTAVHDGGFYLTTPTAKLPAPVTVRPAVNLTLSAAMDAHGMVTVSGAMNPRQAGVTRRYGGQEVLIEYSYEAGGPWRRHKAVRLDAANKFNTRFTVGRSGHWRARYVGGPQAMPATSPVRRTLRWGTRMSDITVSPTRVRTDRPVTVRGRLTRFYNRQQPKPTAFPNQRVRIIFRFKGKKTWYHLGWTTTGQAGYFATKVPAYGDGFVAAAFYGSKDTWAVGSPNQVFVDTYGPGLSSVLGSGDVVAPPPPSAMADPTS</sequence>
<keyword evidence="1" id="KW-0732">Signal</keyword>
<dbReference type="AlphaFoldDB" id="A0A3D9SJE5"/>
<organism evidence="2 3">
    <name type="scientific">Thermomonospora umbrina</name>
    <dbReference type="NCBI Taxonomy" id="111806"/>
    <lineage>
        <taxon>Bacteria</taxon>
        <taxon>Bacillati</taxon>
        <taxon>Actinomycetota</taxon>
        <taxon>Actinomycetes</taxon>
        <taxon>Streptosporangiales</taxon>
        <taxon>Thermomonosporaceae</taxon>
        <taxon>Thermomonospora</taxon>
    </lineage>
</organism>
<feature type="signal peptide" evidence="1">
    <location>
        <begin position="1"/>
        <end position="26"/>
    </location>
</feature>
<evidence type="ECO:0000313" key="2">
    <source>
        <dbReference type="EMBL" id="REE96042.1"/>
    </source>
</evidence>
<evidence type="ECO:0008006" key="4">
    <source>
        <dbReference type="Google" id="ProtNLM"/>
    </source>
</evidence>
<dbReference type="RefSeq" id="WP_116021755.1">
    <property type="nucleotide sequence ID" value="NZ_QTTT01000001.1"/>
</dbReference>
<comment type="caution">
    <text evidence="2">The sequence shown here is derived from an EMBL/GenBank/DDBJ whole genome shotgun (WGS) entry which is preliminary data.</text>
</comment>
<dbReference type="OrthoDB" id="3447380at2"/>
<dbReference type="Proteomes" id="UP000256661">
    <property type="component" value="Unassembled WGS sequence"/>
</dbReference>
<name>A0A3D9SJE5_9ACTN</name>
<evidence type="ECO:0000256" key="1">
    <source>
        <dbReference type="SAM" id="SignalP"/>
    </source>
</evidence>
<reference evidence="2 3" key="1">
    <citation type="submission" date="2018-08" db="EMBL/GenBank/DDBJ databases">
        <title>Sequencing the genomes of 1000 actinobacteria strains.</title>
        <authorList>
            <person name="Klenk H.-P."/>
        </authorList>
    </citation>
    <scope>NUCLEOTIDE SEQUENCE [LARGE SCALE GENOMIC DNA]</scope>
    <source>
        <strain evidence="2 3">DSM 43927</strain>
    </source>
</reference>
<protein>
    <recommendedName>
        <fullName evidence="4">Carboxypeptidase family protein</fullName>
    </recommendedName>
</protein>
<evidence type="ECO:0000313" key="3">
    <source>
        <dbReference type="Proteomes" id="UP000256661"/>
    </source>
</evidence>
<proteinExistence type="predicted"/>
<gene>
    <name evidence="2" type="ORF">DFJ69_1464</name>
</gene>
<accession>A0A3D9SJE5</accession>